<dbReference type="PRINTS" id="PR00421">
    <property type="entry name" value="THIOREDOXIN"/>
</dbReference>
<organism evidence="9 10">
    <name type="scientific">Desulfuromusa kysingii</name>
    <dbReference type="NCBI Taxonomy" id="37625"/>
    <lineage>
        <taxon>Bacteria</taxon>
        <taxon>Pseudomonadati</taxon>
        <taxon>Thermodesulfobacteriota</taxon>
        <taxon>Desulfuromonadia</taxon>
        <taxon>Desulfuromonadales</taxon>
        <taxon>Geopsychrobacteraceae</taxon>
        <taxon>Desulfuromusa</taxon>
    </lineage>
</organism>
<dbReference type="PROSITE" id="PS51352">
    <property type="entry name" value="THIOREDOXIN_2"/>
    <property type="match status" value="1"/>
</dbReference>
<evidence type="ECO:0000256" key="1">
    <source>
        <dbReference type="ARBA" id="ARBA00008987"/>
    </source>
</evidence>
<evidence type="ECO:0000256" key="4">
    <source>
        <dbReference type="ARBA" id="ARBA00022982"/>
    </source>
</evidence>
<keyword evidence="4" id="KW-0249">Electron transport</keyword>
<dbReference type="PROSITE" id="PS00194">
    <property type="entry name" value="THIOREDOXIN_1"/>
    <property type="match status" value="1"/>
</dbReference>
<evidence type="ECO:0000256" key="7">
    <source>
        <dbReference type="NCBIfam" id="TIGR01068"/>
    </source>
</evidence>
<accession>A0A1H3XHS1</accession>
<evidence type="ECO:0000256" key="3">
    <source>
        <dbReference type="ARBA" id="ARBA00022723"/>
    </source>
</evidence>
<dbReference type="Proteomes" id="UP000199409">
    <property type="component" value="Unassembled WGS sequence"/>
</dbReference>
<dbReference type="AlphaFoldDB" id="A0A1H3XHS1"/>
<dbReference type="NCBIfam" id="TIGR01068">
    <property type="entry name" value="thioredoxin"/>
    <property type="match status" value="1"/>
</dbReference>
<dbReference type="InterPro" id="IPR036249">
    <property type="entry name" value="Thioredoxin-like_sf"/>
</dbReference>
<dbReference type="EMBL" id="FNQN01000002">
    <property type="protein sequence ID" value="SDZ98863.1"/>
    <property type="molecule type" value="Genomic_DNA"/>
</dbReference>
<keyword evidence="6" id="KW-0676">Redox-active center</keyword>
<dbReference type="InterPro" id="IPR005746">
    <property type="entry name" value="Thioredoxin"/>
</dbReference>
<dbReference type="PANTHER" id="PTHR45663">
    <property type="entry name" value="GEO12009P1"/>
    <property type="match status" value="1"/>
</dbReference>
<feature type="domain" description="Thioredoxin" evidence="8">
    <location>
        <begin position="13"/>
        <end position="143"/>
    </location>
</feature>
<sequence>MSSLHVVCPHCSAVNRIPAERLAAEPKCGKCSRQLFTGKPVDLSQSTFQKHLQKNEIPLLIDFWAPWCGPCKMMGPAFADAALQLEPRLRLGKVNTEVEQNLGAQLQIRSIPTMVLFLNGVEKARQSGAMTSAGIIQWVQSQL</sequence>
<evidence type="ECO:0000313" key="9">
    <source>
        <dbReference type="EMBL" id="SDZ98863.1"/>
    </source>
</evidence>
<keyword evidence="3" id="KW-0479">Metal-binding</keyword>
<evidence type="ECO:0000256" key="5">
    <source>
        <dbReference type="ARBA" id="ARBA00023157"/>
    </source>
</evidence>
<dbReference type="Pfam" id="PF00085">
    <property type="entry name" value="Thioredoxin"/>
    <property type="match status" value="1"/>
</dbReference>
<dbReference type="InterPro" id="IPR049299">
    <property type="entry name" value="Thio2_N"/>
</dbReference>
<evidence type="ECO:0000256" key="2">
    <source>
        <dbReference type="ARBA" id="ARBA00022448"/>
    </source>
</evidence>
<name>A0A1H3XHS1_9BACT</name>
<keyword evidence="2" id="KW-0813">Transport</keyword>
<evidence type="ECO:0000256" key="6">
    <source>
        <dbReference type="ARBA" id="ARBA00023284"/>
    </source>
</evidence>
<dbReference type="SUPFAM" id="SSF52833">
    <property type="entry name" value="Thioredoxin-like"/>
    <property type="match status" value="1"/>
</dbReference>
<dbReference type="GO" id="GO:0046872">
    <property type="term" value="F:metal ion binding"/>
    <property type="evidence" value="ECO:0007669"/>
    <property type="project" value="UniProtKB-KW"/>
</dbReference>
<gene>
    <name evidence="9" type="ORF">SAMN05660420_00978</name>
</gene>
<dbReference type="InterPro" id="IPR013766">
    <property type="entry name" value="Thioredoxin_domain"/>
</dbReference>
<dbReference type="InterPro" id="IPR017937">
    <property type="entry name" value="Thioredoxin_CS"/>
</dbReference>
<reference evidence="9 10" key="1">
    <citation type="submission" date="2016-10" db="EMBL/GenBank/DDBJ databases">
        <authorList>
            <person name="de Groot N.N."/>
        </authorList>
    </citation>
    <scope>NUCLEOTIDE SEQUENCE [LARGE SCALE GENOMIC DNA]</scope>
    <source>
        <strain evidence="9 10">DSM 7343</strain>
    </source>
</reference>
<comment type="similarity">
    <text evidence="1">Belongs to the thioredoxin family.</text>
</comment>
<dbReference type="STRING" id="37625.SAMN05660420_00978"/>
<dbReference type="CDD" id="cd02947">
    <property type="entry name" value="TRX_family"/>
    <property type="match status" value="1"/>
</dbReference>
<protein>
    <recommendedName>
        <fullName evidence="7">Thioredoxin</fullName>
    </recommendedName>
</protein>
<dbReference type="Gene3D" id="2.30.30.380">
    <property type="entry name" value="Zn-finger domain of Sec23/24"/>
    <property type="match status" value="1"/>
</dbReference>
<evidence type="ECO:0000259" key="8">
    <source>
        <dbReference type="PROSITE" id="PS51352"/>
    </source>
</evidence>
<dbReference type="GO" id="GO:0005829">
    <property type="term" value="C:cytosol"/>
    <property type="evidence" value="ECO:0007669"/>
    <property type="project" value="TreeGrafter"/>
</dbReference>
<dbReference type="Gene3D" id="3.40.30.10">
    <property type="entry name" value="Glutaredoxin"/>
    <property type="match status" value="1"/>
</dbReference>
<dbReference type="NCBIfam" id="NF008229">
    <property type="entry name" value="PRK10996.1"/>
    <property type="match status" value="1"/>
</dbReference>
<keyword evidence="10" id="KW-1185">Reference proteome</keyword>
<evidence type="ECO:0000313" key="10">
    <source>
        <dbReference type="Proteomes" id="UP000199409"/>
    </source>
</evidence>
<proteinExistence type="inferred from homology"/>
<keyword evidence="5" id="KW-1015">Disulfide bond</keyword>
<dbReference type="Pfam" id="PF21352">
    <property type="entry name" value="Zn_ribbon_Thio2"/>
    <property type="match status" value="1"/>
</dbReference>
<dbReference type="GO" id="GO:0015035">
    <property type="term" value="F:protein-disulfide reductase activity"/>
    <property type="evidence" value="ECO:0007669"/>
    <property type="project" value="UniProtKB-UniRule"/>
</dbReference>
<dbReference type="PANTHER" id="PTHR45663:SF40">
    <property type="entry name" value="THIOREDOXIN 2"/>
    <property type="match status" value="1"/>
</dbReference>